<keyword evidence="9 16" id="KW-0547">Nucleotide-binding</keyword>
<gene>
    <name evidence="16" type="primary">metG</name>
    <name evidence="19" type="ORF">FOKN1_0972</name>
</gene>
<proteinExistence type="inferred from homology"/>
<comment type="function">
    <text evidence="1 16">Is required not only for elongation of protein synthesis but also for the initiation of all mRNA translation through initiator tRNA(fMet) aminoacylation.</text>
</comment>
<keyword evidence="5 16" id="KW-0963">Cytoplasm</keyword>
<dbReference type="SUPFAM" id="SSF52374">
    <property type="entry name" value="Nucleotidylyl transferase"/>
    <property type="match status" value="1"/>
</dbReference>
<dbReference type="GO" id="GO:0046872">
    <property type="term" value="F:metal ion binding"/>
    <property type="evidence" value="ECO:0007669"/>
    <property type="project" value="UniProtKB-KW"/>
</dbReference>
<dbReference type="InterPro" id="IPR001412">
    <property type="entry name" value="aa-tRNA-synth_I_CS"/>
</dbReference>
<keyword evidence="14 16" id="KW-0030">Aminoacyl-tRNA synthetase</keyword>
<evidence type="ECO:0000256" key="3">
    <source>
        <dbReference type="ARBA" id="ARBA00008258"/>
    </source>
</evidence>
<evidence type="ECO:0000256" key="16">
    <source>
        <dbReference type="HAMAP-Rule" id="MF_00098"/>
    </source>
</evidence>
<dbReference type="InterPro" id="IPR004495">
    <property type="entry name" value="Met-tRNA-synth_bsu_C"/>
</dbReference>
<dbReference type="NCBIfam" id="TIGR00398">
    <property type="entry name" value="metG"/>
    <property type="match status" value="1"/>
</dbReference>
<evidence type="ECO:0000256" key="14">
    <source>
        <dbReference type="ARBA" id="ARBA00023146"/>
    </source>
</evidence>
<dbReference type="Proteomes" id="UP000218765">
    <property type="component" value="Chromosome"/>
</dbReference>
<dbReference type="PRINTS" id="PR01041">
    <property type="entry name" value="TRNASYNTHMET"/>
</dbReference>
<keyword evidence="7 16" id="KW-0436">Ligase</keyword>
<dbReference type="EMBL" id="AP018052">
    <property type="protein sequence ID" value="BAZ93372.1"/>
    <property type="molecule type" value="Genomic_DNA"/>
</dbReference>
<comment type="subcellular location">
    <subcellularLocation>
        <location evidence="2 16">Cytoplasm</location>
    </subcellularLocation>
</comment>
<evidence type="ECO:0000256" key="4">
    <source>
        <dbReference type="ARBA" id="ARBA00011738"/>
    </source>
</evidence>
<evidence type="ECO:0000256" key="8">
    <source>
        <dbReference type="ARBA" id="ARBA00022723"/>
    </source>
</evidence>
<comment type="catalytic activity">
    <reaction evidence="15 16">
        <text>tRNA(Met) + L-methionine + ATP = L-methionyl-tRNA(Met) + AMP + diphosphate</text>
        <dbReference type="Rhea" id="RHEA:13481"/>
        <dbReference type="Rhea" id="RHEA-COMP:9667"/>
        <dbReference type="Rhea" id="RHEA-COMP:9698"/>
        <dbReference type="ChEBI" id="CHEBI:30616"/>
        <dbReference type="ChEBI" id="CHEBI:33019"/>
        <dbReference type="ChEBI" id="CHEBI:57844"/>
        <dbReference type="ChEBI" id="CHEBI:78442"/>
        <dbReference type="ChEBI" id="CHEBI:78530"/>
        <dbReference type="ChEBI" id="CHEBI:456215"/>
        <dbReference type="EC" id="6.1.1.10"/>
    </reaction>
</comment>
<dbReference type="EC" id="6.1.1.10" evidence="16"/>
<dbReference type="InterPro" id="IPR041872">
    <property type="entry name" value="Anticodon_Met"/>
</dbReference>
<keyword evidence="12 16" id="KW-0694">RNA-binding</keyword>
<dbReference type="RefSeq" id="WP_096365272.1">
    <property type="nucleotide sequence ID" value="NZ_AP018052.1"/>
</dbReference>
<feature type="binding site" evidence="16">
    <location>
        <position position="159"/>
    </location>
    <ligand>
        <name>Zn(2+)</name>
        <dbReference type="ChEBI" id="CHEBI:29105"/>
    </ligand>
</feature>
<dbReference type="InterPro" id="IPR014729">
    <property type="entry name" value="Rossmann-like_a/b/a_fold"/>
</dbReference>
<evidence type="ECO:0000259" key="18">
    <source>
        <dbReference type="PROSITE" id="PS50886"/>
    </source>
</evidence>
<dbReference type="KEGG" id="ttc:FOKN1_0972"/>
<dbReference type="Pfam" id="PF01588">
    <property type="entry name" value="tRNA_bind"/>
    <property type="match status" value="1"/>
</dbReference>
<evidence type="ECO:0000256" key="1">
    <source>
        <dbReference type="ARBA" id="ARBA00003314"/>
    </source>
</evidence>
<evidence type="ECO:0000256" key="6">
    <source>
        <dbReference type="ARBA" id="ARBA00022555"/>
    </source>
</evidence>
<dbReference type="GO" id="GO:0005524">
    <property type="term" value="F:ATP binding"/>
    <property type="evidence" value="ECO:0007669"/>
    <property type="project" value="UniProtKB-UniRule"/>
</dbReference>
<dbReference type="Gene3D" id="3.40.50.620">
    <property type="entry name" value="HUPs"/>
    <property type="match status" value="1"/>
</dbReference>
<evidence type="ECO:0000256" key="7">
    <source>
        <dbReference type="ARBA" id="ARBA00022598"/>
    </source>
</evidence>
<dbReference type="Pfam" id="PF09334">
    <property type="entry name" value="tRNA-synt_1g"/>
    <property type="match status" value="1"/>
</dbReference>
<comment type="subunit">
    <text evidence="4 16">Homodimer.</text>
</comment>
<dbReference type="InterPro" id="IPR012340">
    <property type="entry name" value="NA-bd_OB-fold"/>
</dbReference>
<sequence length="685" mass="76858">MSDSPRRILATSALPYANGPIHLGHLVEYIQTDIWVRFQKLRGHQCWYVCADDAHGTPIMLRARAEGVSPEALIARVAEEHQADFAGFSIGFDNYGSTHSEENRALASRIYLANLEAGHIHTRTIQRPFDPQEQMFLPDRFIKGTCPRCGAEDQYGDSCEVCGATYEPSEVKNPVSALSGATPVMKNTEQYFFDLGHFEQSLRAWTHGGQLQPAIAAKLNEWFEGGLKDWEISRDAPYFGFEIPDAPGKFFYVWMDAPIGYMASFKQLCEKAGLDFDDWWQKDSETELYHFIGKDIAYFHTLFWPAMLEGAGLRRPTKVFCHGFLTVNGSKMSKSRGTFIKARTYLDHLNPEALRYYFAAKLSDGIDDIDLNLEDFIQRVNSDLVGKYVNIASRAAGFLTKHFDGELAPAAQFGDEDYWQGVKGGEHLIAEAYKNRRYGEAMRRIMQIADEVNEYFDAEKPWILAKDESRRSELQRVCSRTLHAFYVLSIYLAPVLPATAARVARELFGLDRDLCWDDLEQVPTRVNAFKHLMTRIEPKEVEAMLEQSQADMAAEPGKQAEQATPTADSPLAKDPIAPEIAFDDFARVDLRVARIARAEQVEGADKLLRLTLDLDGVTRTVFAGIKSAYAPEQLEGRLTVMVANLAPRKMRFGVSEGMVLAAGPGGRDLFILNPDSGAQPGMKVK</sequence>
<feature type="short sequence motif" description="'HIGH' region" evidence="16">
    <location>
        <begin position="15"/>
        <end position="25"/>
    </location>
</feature>
<evidence type="ECO:0000256" key="12">
    <source>
        <dbReference type="ARBA" id="ARBA00022884"/>
    </source>
</evidence>
<dbReference type="InterPro" id="IPR014758">
    <property type="entry name" value="Met-tRNA_synth"/>
</dbReference>
<dbReference type="InterPro" id="IPR029038">
    <property type="entry name" value="MetRS_Zn"/>
</dbReference>
<evidence type="ECO:0000256" key="10">
    <source>
        <dbReference type="ARBA" id="ARBA00022833"/>
    </source>
</evidence>
<evidence type="ECO:0000256" key="11">
    <source>
        <dbReference type="ARBA" id="ARBA00022840"/>
    </source>
</evidence>
<dbReference type="NCBIfam" id="NF001100">
    <property type="entry name" value="PRK00133.1"/>
    <property type="match status" value="1"/>
</dbReference>
<organism evidence="19 20">
    <name type="scientific">Thiohalobacter thiocyanaticus</name>
    <dbReference type="NCBI Taxonomy" id="585455"/>
    <lineage>
        <taxon>Bacteria</taxon>
        <taxon>Pseudomonadati</taxon>
        <taxon>Pseudomonadota</taxon>
        <taxon>Gammaproteobacteria</taxon>
        <taxon>Thiohalobacterales</taxon>
        <taxon>Thiohalobacteraceae</taxon>
        <taxon>Thiohalobacter</taxon>
    </lineage>
</organism>
<dbReference type="FunFam" id="2.40.50.140:FF:000042">
    <property type="entry name" value="Methionine--tRNA ligase"/>
    <property type="match status" value="1"/>
</dbReference>
<dbReference type="SUPFAM" id="SSF57770">
    <property type="entry name" value="Methionyl-tRNA synthetase (MetRS), Zn-domain"/>
    <property type="match status" value="1"/>
</dbReference>
<dbReference type="Gene3D" id="2.40.50.140">
    <property type="entry name" value="Nucleic acid-binding proteins"/>
    <property type="match status" value="1"/>
</dbReference>
<evidence type="ECO:0000313" key="19">
    <source>
        <dbReference type="EMBL" id="BAZ93372.1"/>
    </source>
</evidence>
<evidence type="ECO:0000256" key="5">
    <source>
        <dbReference type="ARBA" id="ARBA00022490"/>
    </source>
</evidence>
<dbReference type="GO" id="GO:0005829">
    <property type="term" value="C:cytosol"/>
    <property type="evidence" value="ECO:0007669"/>
    <property type="project" value="TreeGrafter"/>
</dbReference>
<feature type="domain" description="TRNA-binding" evidence="18">
    <location>
        <begin position="584"/>
        <end position="685"/>
    </location>
</feature>
<evidence type="ECO:0000313" key="20">
    <source>
        <dbReference type="Proteomes" id="UP000218765"/>
    </source>
</evidence>
<evidence type="ECO:0000256" key="2">
    <source>
        <dbReference type="ARBA" id="ARBA00004496"/>
    </source>
</evidence>
<feature type="binding site" evidence="16">
    <location>
        <position position="334"/>
    </location>
    <ligand>
        <name>ATP</name>
        <dbReference type="ChEBI" id="CHEBI:30616"/>
    </ligand>
</feature>
<dbReference type="FunFam" id="2.20.28.20:FF:000001">
    <property type="entry name" value="Methionine--tRNA ligase"/>
    <property type="match status" value="1"/>
</dbReference>
<dbReference type="SUPFAM" id="SSF47323">
    <property type="entry name" value="Anticodon-binding domain of a subclass of class I aminoacyl-tRNA synthetases"/>
    <property type="match status" value="1"/>
</dbReference>
<feature type="binding site" evidence="16">
    <location>
        <position position="146"/>
    </location>
    <ligand>
        <name>Zn(2+)</name>
        <dbReference type="ChEBI" id="CHEBI:29105"/>
    </ligand>
</feature>
<dbReference type="CDD" id="cd02800">
    <property type="entry name" value="tRNA_bind_EcMetRS_like"/>
    <property type="match status" value="1"/>
</dbReference>
<dbReference type="GO" id="GO:0004825">
    <property type="term" value="F:methionine-tRNA ligase activity"/>
    <property type="evidence" value="ECO:0007669"/>
    <property type="project" value="UniProtKB-UniRule"/>
</dbReference>
<dbReference type="CDD" id="cd00814">
    <property type="entry name" value="MetRS_core"/>
    <property type="match status" value="1"/>
</dbReference>
<dbReference type="NCBIfam" id="TIGR00399">
    <property type="entry name" value="metG_C_term"/>
    <property type="match status" value="1"/>
</dbReference>
<dbReference type="InterPro" id="IPR009080">
    <property type="entry name" value="tRNAsynth_Ia_anticodon-bd"/>
</dbReference>
<dbReference type="InterPro" id="IPR002547">
    <property type="entry name" value="tRNA-bd_dom"/>
</dbReference>
<keyword evidence="8 16" id="KW-0479">Metal-binding</keyword>
<dbReference type="InterPro" id="IPR023458">
    <property type="entry name" value="Met-tRNA_ligase_1"/>
</dbReference>
<evidence type="ECO:0000256" key="17">
    <source>
        <dbReference type="SAM" id="MobiDB-lite"/>
    </source>
</evidence>
<feature type="binding site" evidence="16">
    <location>
        <position position="149"/>
    </location>
    <ligand>
        <name>Zn(2+)</name>
        <dbReference type="ChEBI" id="CHEBI:29105"/>
    </ligand>
</feature>
<name>A0A1Z4VPL9_9GAMM</name>
<evidence type="ECO:0000256" key="9">
    <source>
        <dbReference type="ARBA" id="ARBA00022741"/>
    </source>
</evidence>
<evidence type="ECO:0000256" key="13">
    <source>
        <dbReference type="ARBA" id="ARBA00022917"/>
    </source>
</evidence>
<dbReference type="AlphaFoldDB" id="A0A1Z4VPL9"/>
<dbReference type="PANTHER" id="PTHR45765:SF1">
    <property type="entry name" value="METHIONINE--TRNA LIGASE, CYTOPLASMIC"/>
    <property type="match status" value="1"/>
</dbReference>
<dbReference type="Gene3D" id="2.20.28.20">
    <property type="entry name" value="Methionyl-tRNA synthetase, Zn-domain"/>
    <property type="match status" value="1"/>
</dbReference>
<dbReference type="HAMAP" id="MF_00098">
    <property type="entry name" value="Met_tRNA_synth_type1"/>
    <property type="match status" value="1"/>
</dbReference>
<dbReference type="PANTHER" id="PTHR45765">
    <property type="entry name" value="METHIONINE--TRNA LIGASE"/>
    <property type="match status" value="1"/>
</dbReference>
<evidence type="ECO:0000256" key="15">
    <source>
        <dbReference type="ARBA" id="ARBA00047364"/>
    </source>
</evidence>
<dbReference type="GO" id="GO:0006431">
    <property type="term" value="P:methionyl-tRNA aminoacylation"/>
    <property type="evidence" value="ECO:0007669"/>
    <property type="project" value="UniProtKB-UniRule"/>
</dbReference>
<reference evidence="19 20" key="1">
    <citation type="submission" date="2017-05" db="EMBL/GenBank/DDBJ databases">
        <title>Thiocyanate degradation by Thiohalobacter thiocyanaticus FOKN1.</title>
        <authorList>
            <person name="Oshiki M."/>
            <person name="Fukushima T."/>
            <person name="Kawano S."/>
            <person name="Nakagawa J."/>
        </authorList>
    </citation>
    <scope>NUCLEOTIDE SEQUENCE [LARGE SCALE GENOMIC DNA]</scope>
    <source>
        <strain evidence="19 20">FOKN1</strain>
    </source>
</reference>
<feature type="short sequence motif" description="'KMSKS' region" evidence="16">
    <location>
        <begin position="331"/>
        <end position="335"/>
    </location>
</feature>
<accession>A0A1Z4VPL9</accession>
<keyword evidence="10 16" id="KW-0862">Zinc</keyword>
<protein>
    <recommendedName>
        <fullName evidence="16">Methionine--tRNA ligase</fullName>
        <ecNumber evidence="16">6.1.1.10</ecNumber>
    </recommendedName>
    <alternativeName>
        <fullName evidence="16">Methionyl-tRNA synthetase</fullName>
        <shortName evidence="16">MetRS</shortName>
    </alternativeName>
</protein>
<comment type="similarity">
    <text evidence="3 16">Belongs to the class-I aminoacyl-tRNA synthetase family. MetG type 1 subfamily.</text>
</comment>
<dbReference type="SUPFAM" id="SSF50249">
    <property type="entry name" value="Nucleic acid-binding proteins"/>
    <property type="match status" value="1"/>
</dbReference>
<dbReference type="Gene3D" id="1.10.730.10">
    <property type="entry name" value="Isoleucyl-tRNA Synthetase, Domain 1"/>
    <property type="match status" value="1"/>
</dbReference>
<dbReference type="OrthoDB" id="9810191at2"/>
<dbReference type="CDD" id="cd07957">
    <property type="entry name" value="Anticodon_Ia_Met"/>
    <property type="match status" value="1"/>
</dbReference>
<feature type="binding site" evidence="16">
    <location>
        <position position="162"/>
    </location>
    <ligand>
        <name>Zn(2+)</name>
        <dbReference type="ChEBI" id="CHEBI:29105"/>
    </ligand>
</feature>
<keyword evidence="13 16" id="KW-0648">Protein biosynthesis</keyword>
<keyword evidence="6 16" id="KW-0820">tRNA-binding</keyword>
<dbReference type="PROSITE" id="PS00178">
    <property type="entry name" value="AA_TRNA_LIGASE_I"/>
    <property type="match status" value="1"/>
</dbReference>
<dbReference type="InterPro" id="IPR033911">
    <property type="entry name" value="MetRS_core"/>
</dbReference>
<dbReference type="GO" id="GO:0000049">
    <property type="term" value="F:tRNA binding"/>
    <property type="evidence" value="ECO:0007669"/>
    <property type="project" value="UniProtKB-UniRule"/>
</dbReference>
<dbReference type="InterPro" id="IPR015413">
    <property type="entry name" value="Methionyl/Leucyl_tRNA_Synth"/>
</dbReference>
<keyword evidence="20" id="KW-1185">Reference proteome</keyword>
<feature type="region of interest" description="Disordered" evidence="17">
    <location>
        <begin position="547"/>
        <end position="572"/>
    </location>
</feature>
<dbReference type="PROSITE" id="PS50886">
    <property type="entry name" value="TRBD"/>
    <property type="match status" value="1"/>
</dbReference>
<keyword evidence="11 16" id="KW-0067">ATP-binding</keyword>
<comment type="cofactor">
    <cofactor evidence="16">
        <name>Zn(2+)</name>
        <dbReference type="ChEBI" id="CHEBI:29105"/>
    </cofactor>
    <text evidence="16">Binds 1 zinc ion per subunit.</text>
</comment>